<comment type="caution">
    <text evidence="1">The sequence shown here is derived from an EMBL/GenBank/DDBJ whole genome shotgun (WGS) entry which is preliminary data.</text>
</comment>
<dbReference type="Proteomes" id="UP000292347">
    <property type="component" value="Unassembled WGS sequence"/>
</dbReference>
<proteinExistence type="predicted"/>
<keyword evidence="2" id="KW-1185">Reference proteome</keyword>
<organism evidence="1 2">
    <name type="scientific">Sphingomonas desiccabilis</name>
    <dbReference type="NCBI Taxonomy" id="429134"/>
    <lineage>
        <taxon>Bacteria</taxon>
        <taxon>Pseudomonadati</taxon>
        <taxon>Pseudomonadota</taxon>
        <taxon>Alphaproteobacteria</taxon>
        <taxon>Sphingomonadales</taxon>
        <taxon>Sphingomonadaceae</taxon>
        <taxon>Sphingomonas</taxon>
    </lineage>
</organism>
<evidence type="ECO:0000313" key="2">
    <source>
        <dbReference type="Proteomes" id="UP000292347"/>
    </source>
</evidence>
<accession>A0A4Q2J176</accession>
<dbReference type="RefSeq" id="WP_129341199.1">
    <property type="nucleotide sequence ID" value="NZ_JACIDD010000001.1"/>
</dbReference>
<name>A0A4Q2J176_9SPHN</name>
<evidence type="ECO:0000313" key="1">
    <source>
        <dbReference type="EMBL" id="RXZ35430.1"/>
    </source>
</evidence>
<sequence>MTALALLRRFWWALPMMVLGAALLATRATLADRTATLRAERSAWTSALDDVEKARLAAERRFATNLAQAATNYADGLAARQPIIVRSTNTVREYAQTDAGRVLCRDADRVRAIDALDAELAEAAGSAGGGAGPVRADTAAAAGGR</sequence>
<protein>
    <submittedName>
        <fullName evidence="1">Uncharacterized protein</fullName>
    </submittedName>
</protein>
<gene>
    <name evidence="1" type="ORF">EO081_07385</name>
</gene>
<reference evidence="1 2" key="1">
    <citation type="submission" date="2019-01" db="EMBL/GenBank/DDBJ databases">
        <title>Sphingomonas mucosissima sp. nov. and Sphingomonas desiccabilis sp. nov., from biological soil crusts in the Colorado Plateau, USA.</title>
        <authorList>
            <person name="Zhu D."/>
        </authorList>
    </citation>
    <scope>NUCLEOTIDE SEQUENCE [LARGE SCALE GENOMIC DNA]</scope>
    <source>
        <strain evidence="1 2">CP1D</strain>
    </source>
</reference>
<dbReference type="EMBL" id="SDPT01000001">
    <property type="protein sequence ID" value="RXZ35430.1"/>
    <property type="molecule type" value="Genomic_DNA"/>
</dbReference>
<dbReference type="AlphaFoldDB" id="A0A4Q2J176"/>
<dbReference type="OrthoDB" id="7586071at2"/>